<gene>
    <name evidence="3" type="ORF">HHK36_011773</name>
</gene>
<evidence type="ECO:0000259" key="2">
    <source>
        <dbReference type="PROSITE" id="PS50181"/>
    </source>
</evidence>
<keyword evidence="4" id="KW-1185">Reference proteome</keyword>
<dbReference type="PROSITE" id="PS50181">
    <property type="entry name" value="FBOX"/>
    <property type="match status" value="1"/>
</dbReference>
<dbReference type="EMBL" id="JABCRI010000007">
    <property type="protein sequence ID" value="KAF8403669.1"/>
    <property type="molecule type" value="Genomic_DNA"/>
</dbReference>
<sequence>MLLFLISCFSFILLSKSLSLKPLPPWASETRLLSLWFWKDLSCFFMIWLRKSGIKGCFFQIGSRIFVNNKNLSLTVDNFEEKEKMSVLDLPELALECILERLSPAGLCNMAGVCSSLRERCSSDHLWERHMKQKWGRVIGSAAYREWQWHIASRKDSRVSEQSKQKGFIMSLSCVWPLSLIRSKIEDSSKHRSSLPVNSIMSWYLYLESGKFWFPAQVYNREHGHVGFMLSCYDAELSYDYRTDTFNARYPPHGRRNTLIEEGVQWDRLRSSPVDTPPHDLHASDCLNDLSPGDHIEVQWRKNKEFPYGVFFKPYPSRLSDVGGMVSWATWNRVTGMRITATVIIVVNPIMYVVYTVILEFDQYTPGSRWRRMTINRKNHQEEGNESGGFYGGIRKLYSKEEISMWKRLWPIEVLE</sequence>
<protein>
    <recommendedName>
        <fullName evidence="2">F-box domain-containing protein</fullName>
    </recommendedName>
</protein>
<dbReference type="Gene3D" id="1.20.1280.50">
    <property type="match status" value="1"/>
</dbReference>
<organism evidence="3 4">
    <name type="scientific">Tetracentron sinense</name>
    <name type="common">Spur-leaf</name>
    <dbReference type="NCBI Taxonomy" id="13715"/>
    <lineage>
        <taxon>Eukaryota</taxon>
        <taxon>Viridiplantae</taxon>
        <taxon>Streptophyta</taxon>
        <taxon>Embryophyta</taxon>
        <taxon>Tracheophyta</taxon>
        <taxon>Spermatophyta</taxon>
        <taxon>Magnoliopsida</taxon>
        <taxon>Trochodendrales</taxon>
        <taxon>Trochodendraceae</taxon>
        <taxon>Tetracentron</taxon>
    </lineage>
</organism>
<dbReference type="Proteomes" id="UP000655225">
    <property type="component" value="Unassembled WGS sequence"/>
</dbReference>
<dbReference type="InterPro" id="IPR036047">
    <property type="entry name" value="F-box-like_dom_sf"/>
</dbReference>
<dbReference type="PANTHER" id="PTHR31482:SF18">
    <property type="entry name" value="ESTS AU081301(E20138)"/>
    <property type="match status" value="1"/>
</dbReference>
<feature type="signal peptide" evidence="1">
    <location>
        <begin position="1"/>
        <end position="19"/>
    </location>
</feature>
<dbReference type="AlphaFoldDB" id="A0A835DKR2"/>
<dbReference type="SMART" id="SM00256">
    <property type="entry name" value="FBOX"/>
    <property type="match status" value="1"/>
</dbReference>
<dbReference type="Pfam" id="PF12937">
    <property type="entry name" value="F-box-like"/>
    <property type="match status" value="1"/>
</dbReference>
<dbReference type="OrthoDB" id="512036at2759"/>
<evidence type="ECO:0000256" key="1">
    <source>
        <dbReference type="SAM" id="SignalP"/>
    </source>
</evidence>
<proteinExistence type="predicted"/>
<evidence type="ECO:0000313" key="3">
    <source>
        <dbReference type="EMBL" id="KAF8403669.1"/>
    </source>
</evidence>
<keyword evidence="1" id="KW-0732">Signal</keyword>
<dbReference type="InterPro" id="IPR001810">
    <property type="entry name" value="F-box_dom"/>
</dbReference>
<dbReference type="SUPFAM" id="SSF81383">
    <property type="entry name" value="F-box domain"/>
    <property type="match status" value="1"/>
</dbReference>
<reference evidence="3 4" key="1">
    <citation type="submission" date="2020-04" db="EMBL/GenBank/DDBJ databases">
        <title>Plant Genome Project.</title>
        <authorList>
            <person name="Zhang R.-G."/>
        </authorList>
    </citation>
    <scope>NUCLEOTIDE SEQUENCE [LARGE SCALE GENOMIC DNA]</scope>
    <source>
        <strain evidence="3">YNK0</strain>
        <tissue evidence="3">Leaf</tissue>
    </source>
</reference>
<feature type="chain" id="PRO_5032545466" description="F-box domain-containing protein" evidence="1">
    <location>
        <begin position="20"/>
        <end position="416"/>
    </location>
</feature>
<comment type="caution">
    <text evidence="3">The sequence shown here is derived from an EMBL/GenBank/DDBJ whole genome shotgun (WGS) entry which is preliminary data.</text>
</comment>
<accession>A0A835DKR2</accession>
<evidence type="ECO:0000313" key="4">
    <source>
        <dbReference type="Proteomes" id="UP000655225"/>
    </source>
</evidence>
<dbReference type="PANTHER" id="PTHR31482">
    <property type="entry name" value="ESTS AU081301(E20138)"/>
    <property type="match status" value="1"/>
</dbReference>
<dbReference type="OMA" id="DARECGI"/>
<name>A0A835DKR2_TETSI</name>
<feature type="domain" description="F-box" evidence="2">
    <location>
        <begin position="84"/>
        <end position="130"/>
    </location>
</feature>